<dbReference type="Proteomes" id="UP000594263">
    <property type="component" value="Unplaced"/>
</dbReference>
<name>A0A7N0TRG0_KALFE</name>
<sequence length="50" mass="5554">MDFVIRSMGDMNGLSTLPHSATITTADWHPTLPIFLTRLADNSIRLISIL</sequence>
<dbReference type="PANTHER" id="PTHR47198:SF1">
    <property type="entry name" value="WD REPEAT-CONTAINING PROTEIN 91-LIKE ISOFORM X1"/>
    <property type="match status" value="1"/>
</dbReference>
<keyword evidence="2" id="KW-1185">Reference proteome</keyword>
<evidence type="ECO:0000313" key="1">
    <source>
        <dbReference type="EnsemblPlants" id="Kaladp0043s0037.1.v1.1.CDS.1"/>
    </source>
</evidence>
<accession>A0A7N0TRG0</accession>
<reference evidence="1" key="1">
    <citation type="submission" date="2021-01" db="UniProtKB">
        <authorList>
            <consortium name="EnsemblPlants"/>
        </authorList>
    </citation>
    <scope>IDENTIFICATION</scope>
</reference>
<protein>
    <submittedName>
        <fullName evidence="1">Uncharacterized protein</fullName>
    </submittedName>
</protein>
<proteinExistence type="predicted"/>
<organism evidence="1 2">
    <name type="scientific">Kalanchoe fedtschenkoi</name>
    <name type="common">Lavender scallops</name>
    <name type="synonym">South American air plant</name>
    <dbReference type="NCBI Taxonomy" id="63787"/>
    <lineage>
        <taxon>Eukaryota</taxon>
        <taxon>Viridiplantae</taxon>
        <taxon>Streptophyta</taxon>
        <taxon>Embryophyta</taxon>
        <taxon>Tracheophyta</taxon>
        <taxon>Spermatophyta</taxon>
        <taxon>Magnoliopsida</taxon>
        <taxon>eudicotyledons</taxon>
        <taxon>Gunneridae</taxon>
        <taxon>Pentapetalae</taxon>
        <taxon>Saxifragales</taxon>
        <taxon>Crassulaceae</taxon>
        <taxon>Kalanchoe</taxon>
    </lineage>
</organism>
<dbReference type="AlphaFoldDB" id="A0A7N0TRG0"/>
<dbReference type="PANTHER" id="PTHR47198">
    <property type="entry name" value="OS05G0299300 PROTEIN"/>
    <property type="match status" value="1"/>
</dbReference>
<evidence type="ECO:0000313" key="2">
    <source>
        <dbReference type="Proteomes" id="UP000594263"/>
    </source>
</evidence>
<dbReference type="Gramene" id="Kaladp0043s0037.1.v1.1">
    <property type="protein sequence ID" value="Kaladp0043s0037.1.v1.1.CDS.1"/>
    <property type="gene ID" value="Kaladp0043s0037.v1.1"/>
</dbReference>
<dbReference type="EnsemblPlants" id="Kaladp0043s0037.1.v1.1">
    <property type="protein sequence ID" value="Kaladp0043s0037.1.v1.1.CDS.1"/>
    <property type="gene ID" value="Kaladp0043s0037.v1.1"/>
</dbReference>